<evidence type="ECO:0000313" key="2">
    <source>
        <dbReference type="Proteomes" id="UP000324222"/>
    </source>
</evidence>
<organism evidence="1 2">
    <name type="scientific">Portunus trituberculatus</name>
    <name type="common">Swimming crab</name>
    <name type="synonym">Neptunus trituberculatus</name>
    <dbReference type="NCBI Taxonomy" id="210409"/>
    <lineage>
        <taxon>Eukaryota</taxon>
        <taxon>Metazoa</taxon>
        <taxon>Ecdysozoa</taxon>
        <taxon>Arthropoda</taxon>
        <taxon>Crustacea</taxon>
        <taxon>Multicrustacea</taxon>
        <taxon>Malacostraca</taxon>
        <taxon>Eumalacostraca</taxon>
        <taxon>Eucarida</taxon>
        <taxon>Decapoda</taxon>
        <taxon>Pleocyemata</taxon>
        <taxon>Brachyura</taxon>
        <taxon>Eubrachyura</taxon>
        <taxon>Portunoidea</taxon>
        <taxon>Portunidae</taxon>
        <taxon>Portuninae</taxon>
        <taxon>Portunus</taxon>
    </lineage>
</organism>
<dbReference type="AlphaFoldDB" id="A0A5B7E5G9"/>
<evidence type="ECO:0000313" key="1">
    <source>
        <dbReference type="EMBL" id="MPC29028.1"/>
    </source>
</evidence>
<keyword evidence="2" id="KW-1185">Reference proteome</keyword>
<comment type="caution">
    <text evidence="1">The sequence shown here is derived from an EMBL/GenBank/DDBJ whole genome shotgun (WGS) entry which is preliminary data.</text>
</comment>
<reference evidence="1 2" key="1">
    <citation type="submission" date="2019-05" db="EMBL/GenBank/DDBJ databases">
        <title>Another draft genome of Portunus trituberculatus and its Hox gene families provides insights of decapod evolution.</title>
        <authorList>
            <person name="Jeong J.-H."/>
            <person name="Song I."/>
            <person name="Kim S."/>
            <person name="Choi T."/>
            <person name="Kim D."/>
            <person name="Ryu S."/>
            <person name="Kim W."/>
        </authorList>
    </citation>
    <scope>NUCLEOTIDE SEQUENCE [LARGE SCALE GENOMIC DNA]</scope>
    <source>
        <tissue evidence="1">Muscle</tissue>
    </source>
</reference>
<accession>A0A5B7E5G9</accession>
<dbReference type="EMBL" id="VSRR010002003">
    <property type="protein sequence ID" value="MPC29028.1"/>
    <property type="molecule type" value="Genomic_DNA"/>
</dbReference>
<sequence>MDAASDKVLFLQTPDKCCNVAQDEGEINTFTPFWPGERTLPLRGSNADTGAADHDDNVLNAVVRTP</sequence>
<name>A0A5B7E5G9_PORTR</name>
<protein>
    <submittedName>
        <fullName evidence="1">Uncharacterized protein</fullName>
    </submittedName>
</protein>
<gene>
    <name evidence="1" type="ORF">E2C01_022243</name>
</gene>
<dbReference type="Proteomes" id="UP000324222">
    <property type="component" value="Unassembled WGS sequence"/>
</dbReference>
<proteinExistence type="predicted"/>